<name>A0A1N6NVM0_9RHOO</name>
<protein>
    <submittedName>
        <fullName evidence="1">Uncharacterized protein</fullName>
    </submittedName>
</protein>
<dbReference type="RefSeq" id="WP_212566845.1">
    <property type="nucleotide sequence ID" value="NZ_FTMD01000001.1"/>
</dbReference>
<evidence type="ECO:0000313" key="1">
    <source>
        <dbReference type="EMBL" id="SIP96144.1"/>
    </source>
</evidence>
<reference evidence="2" key="1">
    <citation type="submission" date="2017-01" db="EMBL/GenBank/DDBJ databases">
        <authorList>
            <person name="Varghese N."/>
            <person name="Submissions S."/>
        </authorList>
    </citation>
    <scope>NUCLEOTIDE SEQUENCE [LARGE SCALE GENOMIC DNA]</scope>
    <source>
        <strain evidence="2">ATCC 51758</strain>
    </source>
</reference>
<sequence>MAAEITFIEQNAPIDEYGRALYAVSRSVLRALLDSLSNEDLTDLNTPLEEVRMRQLAKVVRLERDKGMKGDGFEWAVHEALMGGEPSVLGPISHALRKASKFVKDAPPSSLLFGYERAKYLGFLDAVVDEAGNDSFLLPEGSGRPFKFGPWVSKAALGAASEPMLNERIKKIWKTDLFLSAEGDPRYFAATVKSNYALLEGGRGLRVGIVPESTHAGNHSGVRYSQKHGLWLVSLADPNGFMGMFADAYHAMGRAMCTLGKQPPPVYYVKPTAKAQRVQEQLEKYPDAKVMDIEDALNEAAQQDLVAQRHQLIGVNAPDWLHIKQMAPKVICPNRLNACLGASINEYLTMFRGQKVFKRGNDMLEYRLLLLIETAFNGVIPDERTVSSLFQTTLTESRSLIRAVISKYQYQLRSYVARTLSASLTAASRQTNGQDYTVVINSQNVVDELNKSLADIDGSLSPVGKKKGSVSTYEISPSSYNRLCSKFGVHPNP</sequence>
<organism evidence="1 2">
    <name type="scientific">Aromatoleum tolulyticum</name>
    <dbReference type="NCBI Taxonomy" id="34027"/>
    <lineage>
        <taxon>Bacteria</taxon>
        <taxon>Pseudomonadati</taxon>
        <taxon>Pseudomonadota</taxon>
        <taxon>Betaproteobacteria</taxon>
        <taxon>Rhodocyclales</taxon>
        <taxon>Rhodocyclaceae</taxon>
        <taxon>Aromatoleum</taxon>
    </lineage>
</organism>
<keyword evidence="2" id="KW-1185">Reference proteome</keyword>
<accession>A0A1N6NVM0</accession>
<dbReference type="Proteomes" id="UP000186819">
    <property type="component" value="Unassembled WGS sequence"/>
</dbReference>
<proteinExistence type="predicted"/>
<evidence type="ECO:0000313" key="2">
    <source>
        <dbReference type="Proteomes" id="UP000186819"/>
    </source>
</evidence>
<dbReference type="AlphaFoldDB" id="A0A1N6NVM0"/>
<dbReference type="EMBL" id="FTMD01000001">
    <property type="protein sequence ID" value="SIP96144.1"/>
    <property type="molecule type" value="Genomic_DNA"/>
</dbReference>
<gene>
    <name evidence="1" type="ORF">SAMN05421829_101476</name>
</gene>
<dbReference type="STRING" id="34027.SAMN05421829_101476"/>